<proteinExistence type="predicted"/>
<dbReference type="OrthoDB" id="9795104at2"/>
<name>A0A1H9VIM7_9PSEU</name>
<dbReference type="RefSeq" id="WP_089960054.1">
    <property type="nucleotide sequence ID" value="NZ_FOFR01000026.1"/>
</dbReference>
<evidence type="ECO:0000313" key="3">
    <source>
        <dbReference type="EMBL" id="SES21575.1"/>
    </source>
</evidence>
<organism evidence="3 4">
    <name type="scientific">Lentzea xinjiangensis</name>
    <dbReference type="NCBI Taxonomy" id="402600"/>
    <lineage>
        <taxon>Bacteria</taxon>
        <taxon>Bacillati</taxon>
        <taxon>Actinomycetota</taxon>
        <taxon>Actinomycetes</taxon>
        <taxon>Pseudonocardiales</taxon>
        <taxon>Pseudonocardiaceae</taxon>
        <taxon>Lentzea</taxon>
    </lineage>
</organism>
<reference evidence="4" key="1">
    <citation type="submission" date="2016-10" db="EMBL/GenBank/DDBJ databases">
        <authorList>
            <person name="Varghese N."/>
            <person name="Submissions S."/>
        </authorList>
    </citation>
    <scope>NUCLEOTIDE SEQUENCE [LARGE SCALE GENOMIC DNA]</scope>
    <source>
        <strain evidence="4">CGMCC 4.3525</strain>
    </source>
</reference>
<feature type="transmembrane region" description="Helical" evidence="1">
    <location>
        <begin position="109"/>
        <end position="130"/>
    </location>
</feature>
<sequence>MSVHDVLRAVEDLRAADRPADSLAKAVRRTLRSPRVDRAVRGSWLGHPLHPLMVTVPIGAWTSAAVFDARPGGEDAARELTALGLVAAVPTILLGLADYSRLDRRQRRVGVVHALANTAAVSCFAASYALRRRGRPGAGKVLSLAGLAAVGAGGALGGHLSYAQGGGVHRWQAPREV</sequence>
<gene>
    <name evidence="3" type="ORF">SAMN05216188_12698</name>
</gene>
<dbReference type="STRING" id="402600.SAMN05216188_12698"/>
<dbReference type="EMBL" id="FOFR01000026">
    <property type="protein sequence ID" value="SES21575.1"/>
    <property type="molecule type" value="Genomic_DNA"/>
</dbReference>
<keyword evidence="1" id="KW-0472">Membrane</keyword>
<feature type="domain" description="DUF2231" evidence="2">
    <location>
        <begin position="46"/>
        <end position="169"/>
    </location>
</feature>
<evidence type="ECO:0000259" key="2">
    <source>
        <dbReference type="Pfam" id="PF09990"/>
    </source>
</evidence>
<evidence type="ECO:0000313" key="4">
    <source>
        <dbReference type="Proteomes" id="UP000199352"/>
    </source>
</evidence>
<keyword evidence="1" id="KW-0812">Transmembrane</keyword>
<dbReference type="AlphaFoldDB" id="A0A1H9VIM7"/>
<feature type="transmembrane region" description="Helical" evidence="1">
    <location>
        <begin position="142"/>
        <end position="162"/>
    </location>
</feature>
<dbReference type="Proteomes" id="UP000199352">
    <property type="component" value="Unassembled WGS sequence"/>
</dbReference>
<dbReference type="InterPro" id="IPR019251">
    <property type="entry name" value="DUF2231_TM"/>
</dbReference>
<keyword evidence="1" id="KW-1133">Transmembrane helix</keyword>
<protein>
    <submittedName>
        <fullName evidence="3">Uncharacterized membrane protein</fullName>
    </submittedName>
</protein>
<evidence type="ECO:0000256" key="1">
    <source>
        <dbReference type="SAM" id="Phobius"/>
    </source>
</evidence>
<dbReference type="Pfam" id="PF09990">
    <property type="entry name" value="DUF2231"/>
    <property type="match status" value="1"/>
</dbReference>
<feature type="transmembrane region" description="Helical" evidence="1">
    <location>
        <begin position="80"/>
        <end position="97"/>
    </location>
</feature>
<keyword evidence="4" id="KW-1185">Reference proteome</keyword>
<accession>A0A1H9VIM7</accession>